<feature type="binding site" evidence="14">
    <location>
        <position position="33"/>
    </location>
    <ligand>
        <name>Mg(2+)</name>
        <dbReference type="ChEBI" id="CHEBI:18420"/>
        <label>2</label>
    </ligand>
</feature>
<keyword evidence="14" id="KW-0479">Metal-binding</keyword>
<dbReference type="InterPro" id="IPR011642">
    <property type="entry name" value="Gate_dom"/>
</dbReference>
<keyword evidence="4 15" id="KW-0410">Iron transport</keyword>
<evidence type="ECO:0000256" key="14">
    <source>
        <dbReference type="PIRSR" id="PIRSR603373-2"/>
    </source>
</evidence>
<dbReference type="Proteomes" id="UP000006034">
    <property type="component" value="Unassembled WGS sequence"/>
</dbReference>
<organism evidence="17 18">
    <name type="scientific">Bilophila wadsworthia (strain 3_1_6)</name>
    <dbReference type="NCBI Taxonomy" id="563192"/>
    <lineage>
        <taxon>Bacteria</taxon>
        <taxon>Pseudomonadati</taxon>
        <taxon>Thermodesulfobacteriota</taxon>
        <taxon>Desulfovibrionia</taxon>
        <taxon>Desulfovibrionales</taxon>
        <taxon>Desulfovibrionaceae</taxon>
        <taxon>Bilophila</taxon>
    </lineage>
</organism>
<dbReference type="GO" id="GO:0005886">
    <property type="term" value="C:plasma membrane"/>
    <property type="evidence" value="ECO:0007669"/>
    <property type="project" value="UniProtKB-SubCell"/>
</dbReference>
<keyword evidence="3" id="KW-1003">Cell membrane</keyword>
<feature type="binding site" evidence="14">
    <location>
        <position position="30"/>
    </location>
    <ligand>
        <name>Mg(2+)</name>
        <dbReference type="ChEBI" id="CHEBI:18420"/>
        <label>2</label>
    </ligand>
</feature>
<feature type="binding site" evidence="13">
    <location>
        <begin position="154"/>
        <end position="156"/>
    </location>
    <ligand>
        <name>GTP</name>
        <dbReference type="ChEBI" id="CHEBI:37565"/>
        <label>1</label>
    </ligand>
</feature>
<accession>E5Y544</accession>
<comment type="caution">
    <text evidence="17">The sequence shown here is derived from an EMBL/GenBank/DDBJ whole genome shotgun (WGS) entry which is preliminary data.</text>
</comment>
<reference evidence="17 18" key="2">
    <citation type="submission" date="2013-04" db="EMBL/GenBank/DDBJ databases">
        <title>The Genome Sequence of Bilophila wadsworthia 3_1_6.</title>
        <authorList>
            <consortium name="The Broad Institute Genomics Platform"/>
            <person name="Earl A."/>
            <person name="Ward D."/>
            <person name="Feldgarden M."/>
            <person name="Gevers D."/>
            <person name="Sibley C."/>
            <person name="Strauss J."/>
            <person name="Allen-Vercoe E."/>
            <person name="Walker B."/>
            <person name="Young S."/>
            <person name="Zeng Q."/>
            <person name="Gargeya S."/>
            <person name="Fitzgerald M."/>
            <person name="Haas B."/>
            <person name="Abouelleil A."/>
            <person name="Allen A.W."/>
            <person name="Alvarado L."/>
            <person name="Arachchi H.M."/>
            <person name="Berlin A.M."/>
            <person name="Chapman S.B."/>
            <person name="Gainer-Dewar J."/>
            <person name="Goldberg J."/>
            <person name="Griggs A."/>
            <person name="Gujja S."/>
            <person name="Hansen M."/>
            <person name="Howarth C."/>
            <person name="Imamovic A."/>
            <person name="Ireland A."/>
            <person name="Larimer J."/>
            <person name="McCowan C."/>
            <person name="Murphy C."/>
            <person name="Pearson M."/>
            <person name="Poon T.W."/>
            <person name="Priest M."/>
            <person name="Roberts A."/>
            <person name="Saif S."/>
            <person name="Shea T."/>
            <person name="Sisk P."/>
            <person name="Sykes S."/>
            <person name="Wortman J."/>
            <person name="Nusbaum C."/>
            <person name="Birren B."/>
        </authorList>
    </citation>
    <scope>NUCLEOTIDE SEQUENCE [LARGE SCALE GENOMIC DNA]</scope>
    <source>
        <strain evidence="17 18">3_1_6</strain>
    </source>
</reference>
<evidence type="ECO:0000259" key="16">
    <source>
        <dbReference type="PROSITE" id="PS51711"/>
    </source>
</evidence>
<keyword evidence="5 15" id="KW-0812">Transmembrane</keyword>
<evidence type="ECO:0000256" key="8">
    <source>
        <dbReference type="ARBA" id="ARBA00023004"/>
    </source>
</evidence>
<feature type="binding site" evidence="13">
    <location>
        <begin position="125"/>
        <end position="128"/>
    </location>
    <ligand>
        <name>GTP</name>
        <dbReference type="ChEBI" id="CHEBI:37565"/>
        <label>1</label>
    </ligand>
</feature>
<dbReference type="SUPFAM" id="SSF52540">
    <property type="entry name" value="P-loop containing nucleoside triphosphate hydrolases"/>
    <property type="match status" value="1"/>
</dbReference>
<keyword evidence="18" id="KW-1185">Reference proteome</keyword>
<keyword evidence="14" id="KW-0460">Magnesium</keyword>
<evidence type="ECO:0000256" key="12">
    <source>
        <dbReference type="NCBIfam" id="TIGR00437"/>
    </source>
</evidence>
<dbReference type="PANTHER" id="PTHR43185:SF1">
    <property type="entry name" value="FE(2+) TRANSPORTER FEOB"/>
    <property type="match status" value="1"/>
</dbReference>
<comment type="subcellular location">
    <subcellularLocation>
        <location evidence="15">Cell inner membrane</location>
        <topology evidence="15">Multi-pass membrane protein</topology>
    </subcellularLocation>
    <subcellularLocation>
        <location evidence="1">Cell membrane</location>
        <topology evidence="1">Multi-pass membrane protein</topology>
    </subcellularLocation>
</comment>
<dbReference type="InterPro" id="IPR050860">
    <property type="entry name" value="FeoB_GTPase"/>
</dbReference>
<dbReference type="InterPro" id="IPR027417">
    <property type="entry name" value="P-loop_NTPase"/>
</dbReference>
<protein>
    <recommendedName>
        <fullName evidence="12 15">Ferrous iron transport protein B</fullName>
    </recommendedName>
</protein>
<evidence type="ECO:0000313" key="17">
    <source>
        <dbReference type="EMBL" id="EFV44811.1"/>
    </source>
</evidence>
<feature type="transmembrane region" description="Helical" evidence="15">
    <location>
        <begin position="632"/>
        <end position="652"/>
    </location>
</feature>
<evidence type="ECO:0000256" key="5">
    <source>
        <dbReference type="ARBA" id="ARBA00022692"/>
    </source>
</evidence>
<feature type="transmembrane region" description="Helical" evidence="15">
    <location>
        <begin position="335"/>
        <end position="356"/>
    </location>
</feature>
<dbReference type="AlphaFoldDB" id="E5Y544"/>
<evidence type="ECO:0000256" key="6">
    <source>
        <dbReference type="ARBA" id="ARBA00022741"/>
    </source>
</evidence>
<feature type="transmembrane region" description="Helical" evidence="15">
    <location>
        <begin position="600"/>
        <end position="620"/>
    </location>
</feature>
<sequence length="655" mass="68821">MGALRNHPAGKSLTVAVAGQPNTGKSTLFNRLTGLNQRVGNWTGKTVDRKEGAALWNGVAFTFVDLPGCYGMTPHSPEEEIARDYLLSGGPDAVLAVVNAASVERSLYIVSELVALGLPVVVALNMTDVAEQEGRAVDAAVLSSALGLPVIPLVGTSADGTAVDALLRALSEASCPASVPAVPAKVSLLAEIIGAALPCAPLWAACKLFEGDEGLLARTETLSGERREAIRVLMGDASVAPELYASRQAWIDAACGKAVRTSGTGRGLTERWDRVLLHPLWGRLAAFLVIPAGCVLGAALGMMTGGLVLFAVLAWAPDLKAAYPGPLGSLAADALLPAFGWVVALLSMISALYAIFSFLEDTGYLARVAYLMDSFLSGLGIDGKSAIPLMMGFLCNTVSIAGSRVVDSPRRRLITLCMLPFIPCSGQMGVAFLFAFALFPAGTALLVVLGVSCLNLFMAGVVGRIMHATLPGRYANGLIMELPLYHRPNFRTIFGNVRTRAVLFLRGAAVNIFAALIVVWAISTFPGGTVETSWLYHFGRWLEPLGSFLGFDWRFTVALLSSFVAKETTAGTLAVLFSVGATDHEAVVQALRASITPAGALAFIVASNLYIPCIASISVLRSELGSWGRTLALLAAMFALAMGMACAVYHIAVFV</sequence>
<keyword evidence="7 15" id="KW-1133">Transmembrane helix</keyword>
<keyword evidence="9" id="KW-0406">Ion transport</keyword>
<evidence type="ECO:0000256" key="10">
    <source>
        <dbReference type="ARBA" id="ARBA00023134"/>
    </source>
</evidence>
<feature type="transmembrane region" description="Helical" evidence="15">
    <location>
        <begin position="284"/>
        <end position="315"/>
    </location>
</feature>
<dbReference type="STRING" id="563192.HMPREF0179_01307"/>
<dbReference type="CDD" id="cd01879">
    <property type="entry name" value="FeoB"/>
    <property type="match status" value="1"/>
</dbReference>
<dbReference type="Pfam" id="PF02421">
    <property type="entry name" value="FeoB_N"/>
    <property type="match status" value="1"/>
</dbReference>
<evidence type="ECO:0000256" key="13">
    <source>
        <dbReference type="PIRSR" id="PIRSR603373-1"/>
    </source>
</evidence>
<dbReference type="EMBL" id="ADCP02000001">
    <property type="protein sequence ID" value="EFV44811.1"/>
    <property type="molecule type" value="Genomic_DNA"/>
</dbReference>
<dbReference type="GO" id="GO:0015093">
    <property type="term" value="F:ferrous iron transmembrane transporter activity"/>
    <property type="evidence" value="ECO:0007669"/>
    <property type="project" value="UniProtKB-UniRule"/>
</dbReference>
<dbReference type="InterPro" id="IPR003373">
    <property type="entry name" value="Fe2_transport_prot-B"/>
</dbReference>
<feature type="binding site" evidence="13">
    <location>
        <begin position="44"/>
        <end position="48"/>
    </location>
    <ligand>
        <name>GTP</name>
        <dbReference type="ChEBI" id="CHEBI:37565"/>
        <label>1</label>
    </ligand>
</feature>
<dbReference type="InterPro" id="IPR030389">
    <property type="entry name" value="G_FEOB_dom"/>
</dbReference>
<evidence type="ECO:0000256" key="3">
    <source>
        <dbReference type="ARBA" id="ARBA00022475"/>
    </source>
</evidence>
<evidence type="ECO:0000256" key="2">
    <source>
        <dbReference type="ARBA" id="ARBA00022448"/>
    </source>
</evidence>
<dbReference type="GO" id="GO:0046872">
    <property type="term" value="F:metal ion binding"/>
    <property type="evidence" value="ECO:0007669"/>
    <property type="project" value="UniProtKB-KW"/>
</dbReference>
<dbReference type="Pfam" id="PF07670">
    <property type="entry name" value="Gate"/>
    <property type="match status" value="2"/>
</dbReference>
<evidence type="ECO:0000256" key="1">
    <source>
        <dbReference type="ARBA" id="ARBA00004651"/>
    </source>
</evidence>
<dbReference type="NCBIfam" id="TIGR00437">
    <property type="entry name" value="feoB"/>
    <property type="match status" value="1"/>
</dbReference>
<dbReference type="HOGENOM" id="CLU_013350_3_0_7"/>
<dbReference type="GeneID" id="78086435"/>
<keyword evidence="11 15" id="KW-0472">Membrane</keyword>
<evidence type="ECO:0000256" key="9">
    <source>
        <dbReference type="ARBA" id="ARBA00023065"/>
    </source>
</evidence>
<keyword evidence="10 13" id="KW-0342">GTP-binding</keyword>
<dbReference type="PROSITE" id="PS51711">
    <property type="entry name" value="G_FEOB"/>
    <property type="match status" value="1"/>
</dbReference>
<comment type="caution">
    <text evidence="15">Lacks conserved residue(s) required for the propagation of feature annotation.</text>
</comment>
<evidence type="ECO:0000256" key="11">
    <source>
        <dbReference type="ARBA" id="ARBA00023136"/>
    </source>
</evidence>
<dbReference type="eggNOG" id="COG0370">
    <property type="taxonomic scope" value="Bacteria"/>
</dbReference>
<dbReference type="GO" id="GO:0005525">
    <property type="term" value="F:GTP binding"/>
    <property type="evidence" value="ECO:0007669"/>
    <property type="project" value="UniProtKB-KW"/>
</dbReference>
<evidence type="ECO:0000256" key="15">
    <source>
        <dbReference type="RuleBase" id="RU362098"/>
    </source>
</evidence>
<dbReference type="Pfam" id="PF07664">
    <property type="entry name" value="FeoB_C"/>
    <property type="match status" value="1"/>
</dbReference>
<gene>
    <name evidence="17" type="ORF">HMPREF0179_01307</name>
</gene>
<feature type="transmembrane region" description="Helical" evidence="15">
    <location>
        <begin position="501"/>
        <end position="522"/>
    </location>
</feature>
<keyword evidence="8 15" id="KW-0408">Iron</keyword>
<name>E5Y544_BILW3</name>
<feature type="binding site" evidence="14">
    <location>
        <position position="34"/>
    </location>
    <ligand>
        <name>Mg(2+)</name>
        <dbReference type="ChEBI" id="CHEBI:18420"/>
        <label>2</label>
    </ligand>
</feature>
<feature type="transmembrane region" description="Helical" evidence="15">
    <location>
        <begin position="413"/>
        <end position="438"/>
    </location>
</feature>
<dbReference type="RefSeq" id="WP_005026352.1">
    <property type="nucleotide sequence ID" value="NZ_KE150238.1"/>
</dbReference>
<dbReference type="OrthoDB" id="9809127at2"/>
<comment type="similarity">
    <text evidence="15">Belongs to the TRAFAC class TrmE-Era-EngA-EngB-Septin-like GTPase superfamily. FeoB GTPase (TC 9.A.8) family.</text>
</comment>
<dbReference type="InterPro" id="IPR011640">
    <property type="entry name" value="Fe2_transport_prot_B_C"/>
</dbReference>
<keyword evidence="6 13" id="KW-0547">Nucleotide-binding</keyword>
<evidence type="ECO:0000256" key="4">
    <source>
        <dbReference type="ARBA" id="ARBA00022496"/>
    </source>
</evidence>
<evidence type="ECO:0000256" key="7">
    <source>
        <dbReference type="ARBA" id="ARBA00022989"/>
    </source>
</evidence>
<keyword evidence="2 15" id="KW-0813">Transport</keyword>
<dbReference type="Gene3D" id="3.40.50.300">
    <property type="entry name" value="P-loop containing nucleotide triphosphate hydrolases"/>
    <property type="match status" value="1"/>
</dbReference>
<feature type="binding site" evidence="13">
    <location>
        <begin position="19"/>
        <end position="26"/>
    </location>
    <ligand>
        <name>GTP</name>
        <dbReference type="ChEBI" id="CHEBI:37565"/>
        <label>1</label>
    </ligand>
</feature>
<feature type="domain" description="FeoB-type G" evidence="16">
    <location>
        <begin position="12"/>
        <end position="176"/>
    </location>
</feature>
<proteinExistence type="inferred from homology"/>
<reference evidence="17 18" key="1">
    <citation type="submission" date="2010-10" db="EMBL/GenBank/DDBJ databases">
        <authorList>
            <consortium name="The Broad Institute Genome Sequencing Platform"/>
            <person name="Ward D."/>
            <person name="Earl A."/>
            <person name="Feldgarden M."/>
            <person name="Young S.K."/>
            <person name="Gargeya S."/>
            <person name="Zeng Q."/>
            <person name="Alvarado L."/>
            <person name="Berlin A."/>
            <person name="Bochicchio J."/>
            <person name="Chapman S.B."/>
            <person name="Chen Z."/>
            <person name="Freedman E."/>
            <person name="Gellesch M."/>
            <person name="Goldberg J."/>
            <person name="Griggs A."/>
            <person name="Gujja S."/>
            <person name="Heilman E."/>
            <person name="Heiman D."/>
            <person name="Howarth C."/>
            <person name="Mehta T."/>
            <person name="Neiman D."/>
            <person name="Pearson M."/>
            <person name="Roberts A."/>
            <person name="Saif S."/>
            <person name="Shea T."/>
            <person name="Shenoy N."/>
            <person name="Sisk P."/>
            <person name="Stolte C."/>
            <person name="Sykes S."/>
            <person name="White J."/>
            <person name="Yandava C."/>
            <person name="Allen-Vercoe E."/>
            <person name="Sibley C."/>
            <person name="Ambrose C.E."/>
            <person name="Strauss J."/>
            <person name="Daigneault M."/>
            <person name="Haas B."/>
            <person name="Nusbaum C."/>
            <person name="Birren B."/>
        </authorList>
    </citation>
    <scope>NUCLEOTIDE SEQUENCE [LARGE SCALE GENOMIC DNA]</scope>
    <source>
        <strain evidence="17 18">3_1_6</strain>
    </source>
</reference>
<feature type="binding site" evidence="13">
    <location>
        <begin position="65"/>
        <end position="68"/>
    </location>
    <ligand>
        <name>GTP</name>
        <dbReference type="ChEBI" id="CHEBI:37565"/>
        <label>1</label>
    </ligand>
</feature>
<feature type="transmembrane region" description="Helical" evidence="15">
    <location>
        <begin position="444"/>
        <end position="463"/>
    </location>
</feature>
<dbReference type="PANTHER" id="PTHR43185">
    <property type="entry name" value="FERROUS IRON TRANSPORT PROTEIN B"/>
    <property type="match status" value="1"/>
</dbReference>
<evidence type="ECO:0000313" key="18">
    <source>
        <dbReference type="Proteomes" id="UP000006034"/>
    </source>
</evidence>
<comment type="function">
    <text evidence="15">Probable transporter of a GTP-driven Fe(2+) uptake system.</text>
</comment>